<comment type="subcellular location">
    <subcellularLocation>
        <location evidence="1">Cell outer membrane</location>
    </subcellularLocation>
</comment>
<comment type="caution">
    <text evidence="5">The sequence shown here is derived from an EMBL/GenBank/DDBJ whole genome shotgun (WGS) entry which is preliminary data.</text>
</comment>
<evidence type="ECO:0000313" key="5">
    <source>
        <dbReference type="EMBL" id="RHK05567.1"/>
    </source>
</evidence>
<dbReference type="GO" id="GO:0009279">
    <property type="term" value="C:cell outer membrane"/>
    <property type="evidence" value="ECO:0007669"/>
    <property type="project" value="UniProtKB-SubCell"/>
</dbReference>
<dbReference type="EMBL" id="QRNB01000195">
    <property type="protein sequence ID" value="RHK05567.1"/>
    <property type="molecule type" value="Genomic_DNA"/>
</dbReference>
<dbReference type="InterPro" id="IPR041700">
    <property type="entry name" value="OMP_b-brl_3"/>
</dbReference>
<evidence type="ECO:0000313" key="6">
    <source>
        <dbReference type="Proteomes" id="UP000286211"/>
    </source>
</evidence>
<evidence type="ECO:0000256" key="2">
    <source>
        <dbReference type="ARBA" id="ARBA00023136"/>
    </source>
</evidence>
<feature type="non-terminal residue" evidence="5">
    <location>
        <position position="213"/>
    </location>
</feature>
<accession>A0A3R6FAW6</accession>
<proteinExistence type="predicted"/>
<feature type="domain" description="Outer membrane protein beta-barrel" evidence="4">
    <location>
        <begin position="10"/>
        <end position="203"/>
    </location>
</feature>
<evidence type="ECO:0000256" key="1">
    <source>
        <dbReference type="ARBA" id="ARBA00004442"/>
    </source>
</evidence>
<dbReference type="Proteomes" id="UP000286211">
    <property type="component" value="Unassembled WGS sequence"/>
</dbReference>
<dbReference type="SUPFAM" id="SSF56935">
    <property type="entry name" value="Porins"/>
    <property type="match status" value="1"/>
</dbReference>
<dbReference type="Pfam" id="PF14905">
    <property type="entry name" value="OMP_b-brl_3"/>
    <property type="match status" value="1"/>
</dbReference>
<evidence type="ECO:0000256" key="3">
    <source>
        <dbReference type="ARBA" id="ARBA00023237"/>
    </source>
</evidence>
<dbReference type="AlphaFoldDB" id="A0A3R6FAW6"/>
<dbReference type="Gene3D" id="2.40.170.20">
    <property type="entry name" value="TonB-dependent receptor, beta-barrel domain"/>
    <property type="match status" value="1"/>
</dbReference>
<protein>
    <submittedName>
        <fullName evidence="5">TonB-dependent receptor</fullName>
    </submittedName>
</protein>
<keyword evidence="2" id="KW-0472">Membrane</keyword>
<dbReference type="InterPro" id="IPR036942">
    <property type="entry name" value="Beta-barrel_TonB_sf"/>
</dbReference>
<reference evidence="5 6" key="1">
    <citation type="submission" date="2018-08" db="EMBL/GenBank/DDBJ databases">
        <title>A genome reference for cultivated species of the human gut microbiota.</title>
        <authorList>
            <person name="Zou Y."/>
            <person name="Xue W."/>
            <person name="Luo G."/>
        </authorList>
    </citation>
    <scope>NUCLEOTIDE SEQUENCE [LARGE SCALE GENOMIC DNA]</scope>
    <source>
        <strain evidence="5 6">AF46-2NS</strain>
    </source>
</reference>
<sequence>ETSRIDAVSEITHMQNDQRNRATALKGVFAWNMNKNDRLDFGTDFSKISSWGMSVNEEGKIADDQFKNKETKYAGFATFRLSASKWKGSIGLRYEYIQAINTDQGEVKNKTNYSDLLPSLSLSTMFGRVGMNLDFSSRVNRPSFRQLNNSVSYNNQYHYEQGNIYLKPQYVYDTELSVNYSIFDFKLDYQYIKDYIHPTVVAVSGKPGTVTWM</sequence>
<evidence type="ECO:0000259" key="4">
    <source>
        <dbReference type="Pfam" id="PF14905"/>
    </source>
</evidence>
<keyword evidence="3" id="KW-0998">Cell outer membrane</keyword>
<name>A0A3R6FAW6_9BACT</name>
<gene>
    <name evidence="5" type="ORF">DW079_14865</name>
</gene>
<organism evidence="5 6">
    <name type="scientific">Segatella copri</name>
    <dbReference type="NCBI Taxonomy" id="165179"/>
    <lineage>
        <taxon>Bacteria</taxon>
        <taxon>Pseudomonadati</taxon>
        <taxon>Bacteroidota</taxon>
        <taxon>Bacteroidia</taxon>
        <taxon>Bacteroidales</taxon>
        <taxon>Prevotellaceae</taxon>
        <taxon>Segatella</taxon>
    </lineage>
</organism>
<feature type="non-terminal residue" evidence="5">
    <location>
        <position position="1"/>
    </location>
</feature>
<keyword evidence="5" id="KW-0675">Receptor</keyword>